<dbReference type="RefSeq" id="WP_124877906.1">
    <property type="nucleotide sequence ID" value="NZ_RQJO01000011.1"/>
</dbReference>
<dbReference type="CDD" id="cd00229">
    <property type="entry name" value="SGNH_hydrolase"/>
    <property type="match status" value="1"/>
</dbReference>
<evidence type="ECO:0000313" key="4">
    <source>
        <dbReference type="Proteomes" id="UP000271925"/>
    </source>
</evidence>
<evidence type="ECO:0000259" key="2">
    <source>
        <dbReference type="Pfam" id="PF12770"/>
    </source>
</evidence>
<dbReference type="InterPro" id="IPR050452">
    <property type="entry name" value="Metacaspase"/>
</dbReference>
<dbReference type="Gene3D" id="3.40.50.1110">
    <property type="entry name" value="SGNH hydrolase"/>
    <property type="match status" value="1"/>
</dbReference>
<dbReference type="InterPro" id="IPR036514">
    <property type="entry name" value="SGNH_hydro_sf"/>
</dbReference>
<dbReference type="GO" id="GO:0004197">
    <property type="term" value="F:cysteine-type endopeptidase activity"/>
    <property type="evidence" value="ECO:0007669"/>
    <property type="project" value="InterPro"/>
</dbReference>
<dbReference type="EMBL" id="RQJO01000011">
    <property type="protein sequence ID" value="RRA99874.1"/>
    <property type="molecule type" value="Genomic_DNA"/>
</dbReference>
<reference evidence="3 4" key="1">
    <citation type="submission" date="2018-11" db="EMBL/GenBank/DDBJ databases">
        <authorList>
            <person name="Zhou Z."/>
            <person name="Wang G."/>
        </authorList>
    </citation>
    <scope>NUCLEOTIDE SEQUENCE [LARGE SCALE GENOMIC DNA]</scope>
    <source>
        <strain evidence="3 4">KCTC52004</strain>
    </source>
</reference>
<dbReference type="InterPro" id="IPR024983">
    <property type="entry name" value="CHAT_dom"/>
</dbReference>
<dbReference type="InterPro" id="IPR029030">
    <property type="entry name" value="Caspase-like_dom_sf"/>
</dbReference>
<sequence>MTTPISESATGPQPQETTAPVKPRLYALIVGIDDYRGDLILQGQVRFPALGGCVADAQKIRRYLKNDPAFDSQIRFLQDSEADKSSVVKAFQEHLGQAQEGDIALFYFSGHGTQEWADTTVWKHETDGKLECIVCHYTEQTLDDFLLSDKELRYLIHELSTKKPHIVTIFDCCHSGDNTRNGALVQAVFKKDLPKEKRIPFVFKKRTWEHFIFGQQISADTIRDQGDAMALPEGTHIQLSACESDESAMEVSGEGVFTKTLLNVLRASAGDLSYYTLRSRVRQYLRNVFEQKPRIYVANGDDALLYATFLNRPGQPGQSAIGEVTYNPKNGWQLSLGAIHGITKETKSIVAFDPDDPEKKYPASLGTIRIDSTELRFDRSFNLNRTVVYQAVIDGLMTTPLPVTVVSKGGLPEDQQALLNKLASESGGLIVTEEEQTRAKYVVHDQDGSYYITYPSDPFRPLTKVIESGSTTAISELVDQLKHLSRWEFMTGLTNTDTNRLPGKPLLVEFARIGADGLATPILSENDAVPIDYEKQADGSWKSNIQVKITNPASNANTLYCAALYLSSTFESFTGFLNPKAYPLEPGNSVSLGINKKDYLPASLPGAIRAYNWPSRLEHIKLIISSDEFDPQALTLATLPDPPMPGDANRDVKRGGFATEEVSAAPVQLTGWTTQFYTLQLINPEPNVIRATELNAMLHDPVTTPFALGLYFDAKPGTNWETDYQLKPEIKVRDSAHLDERGPIQDWGLDLANAVARKLRNRHYEQVIKRFPDRVRLVSEGDSWFQHPLVTDTIDHLSRAFAVYCVAAAGDTLRNYQKSGEYLDAIDDQKPAMFLISGGGNDILGEQFRTFLQDKPDLSQPPGQNPRRFLNDRVFAELDALRDIYKAMFGHLKVHKPKLQILVHGYDYVIPLSVTDKGWLGRYMIEKGIKNQQDRFAIIQFILDEFNARIQAVAAGFTETVSYIDLRKTVRPDQWYDEIHPNDDGFQQVAMKFMNRINELVAKHPDMVQPLSKERGGKSPQLITPELRQRFQPPVVPLPKQSQRSSDRSALFDGDAVVSSRNVNIIDKLQLLTSSIREGQLEYDIPGSMKVNEQTTCTVRIAGKEVETALLKISETSIHQDIIIGNEMSVRLVDSSGGEYFKITTTSTERQDIWTGDDTQWKFFVRPLKAGRHPLLLQVTVHLGNRSKDLDVLEKEVLISSDGTSDDEITGAKKWKRVLFLSANPTTMEPLRLGAEVREIQEELRGSEGVLFSTSLAVTPRTLTRSILQEKPTIVHFSGHGTDEGLCLETESGQLKTVSTDALGRLFAVFDDSVQCVLLNACYSEPQARAISAHIPYVIGMQRSVSDEAAIAFSATFYQALGSGLSIIDAYELAVAGMGLEDDRQADIPVLLQNPVSG</sequence>
<dbReference type="GO" id="GO:0005737">
    <property type="term" value="C:cytoplasm"/>
    <property type="evidence" value="ECO:0007669"/>
    <property type="project" value="TreeGrafter"/>
</dbReference>
<dbReference type="SUPFAM" id="SSF52266">
    <property type="entry name" value="SGNH hydrolase"/>
    <property type="match status" value="1"/>
</dbReference>
<dbReference type="PANTHER" id="PTHR48104:SF30">
    <property type="entry name" value="METACASPASE-1"/>
    <property type="match status" value="1"/>
</dbReference>
<dbReference type="Pfam" id="PF12770">
    <property type="entry name" value="CHAT"/>
    <property type="match status" value="1"/>
</dbReference>
<accession>A0A3P1BFQ3</accession>
<dbReference type="GO" id="GO:0016788">
    <property type="term" value="F:hydrolase activity, acting on ester bonds"/>
    <property type="evidence" value="ECO:0007669"/>
    <property type="project" value="UniProtKB-ARBA"/>
</dbReference>
<keyword evidence="4" id="KW-1185">Reference proteome</keyword>
<comment type="caution">
    <text evidence="3">The sequence shown here is derived from an EMBL/GenBank/DDBJ whole genome shotgun (WGS) entry which is preliminary data.</text>
</comment>
<feature type="domain" description="CHAT" evidence="2">
    <location>
        <begin position="1231"/>
        <end position="1370"/>
    </location>
</feature>
<dbReference type="InterPro" id="IPR011600">
    <property type="entry name" value="Pept_C14_caspase"/>
</dbReference>
<dbReference type="PANTHER" id="PTHR48104">
    <property type="entry name" value="METACASPASE-4"/>
    <property type="match status" value="1"/>
</dbReference>
<dbReference type="OrthoDB" id="2546654at2"/>
<evidence type="ECO:0000313" key="3">
    <source>
        <dbReference type="EMBL" id="RRA99874.1"/>
    </source>
</evidence>
<dbReference type="Pfam" id="PF00656">
    <property type="entry name" value="Peptidase_C14"/>
    <property type="match status" value="1"/>
</dbReference>
<protein>
    <submittedName>
        <fullName evidence="3">CHAT domain-containing protein</fullName>
    </submittedName>
</protein>
<proteinExistence type="predicted"/>
<dbReference type="GO" id="GO:0006508">
    <property type="term" value="P:proteolysis"/>
    <property type="evidence" value="ECO:0007669"/>
    <property type="project" value="InterPro"/>
</dbReference>
<evidence type="ECO:0000259" key="1">
    <source>
        <dbReference type="Pfam" id="PF00656"/>
    </source>
</evidence>
<name>A0A3P1BFQ3_9BACT</name>
<feature type="domain" description="Peptidase C14 caspase" evidence="1">
    <location>
        <begin position="26"/>
        <end position="297"/>
    </location>
</feature>
<organism evidence="3 4">
    <name type="scientific">Larkinella rosea</name>
    <dbReference type="NCBI Taxonomy" id="2025312"/>
    <lineage>
        <taxon>Bacteria</taxon>
        <taxon>Pseudomonadati</taxon>
        <taxon>Bacteroidota</taxon>
        <taxon>Cytophagia</taxon>
        <taxon>Cytophagales</taxon>
        <taxon>Spirosomataceae</taxon>
        <taxon>Larkinella</taxon>
    </lineage>
</organism>
<dbReference type="Gene3D" id="3.40.50.1460">
    <property type="match status" value="1"/>
</dbReference>
<gene>
    <name evidence="3" type="ORF">EHT25_24900</name>
</gene>
<dbReference type="SUPFAM" id="SSF52129">
    <property type="entry name" value="Caspase-like"/>
    <property type="match status" value="1"/>
</dbReference>
<dbReference type="Proteomes" id="UP000271925">
    <property type="component" value="Unassembled WGS sequence"/>
</dbReference>